<feature type="region of interest" description="Disordered" evidence="2">
    <location>
        <begin position="359"/>
        <end position="385"/>
    </location>
</feature>
<feature type="region of interest" description="Disordered" evidence="2">
    <location>
        <begin position="27"/>
        <end position="50"/>
    </location>
</feature>
<dbReference type="OMA" id="MIGKPRN"/>
<dbReference type="SUPFAM" id="SSF48097">
    <property type="entry name" value="Regulator of G-protein signaling, RGS"/>
    <property type="match status" value="1"/>
</dbReference>
<feature type="coiled-coil region" evidence="1">
    <location>
        <begin position="480"/>
        <end position="543"/>
    </location>
</feature>
<dbReference type="Gene3D" id="3.30.450.20">
    <property type="entry name" value="PAS domain"/>
    <property type="match status" value="1"/>
</dbReference>
<dbReference type="Proteomes" id="UP000006671">
    <property type="component" value="Unassembled WGS sequence"/>
</dbReference>
<dbReference type="Gene3D" id="2.30.29.30">
    <property type="entry name" value="Pleckstrin-homology domain (PH domain)/Phosphotyrosine-binding domain (PTB)"/>
    <property type="match status" value="1"/>
</dbReference>
<name>D2W3W8_NAEGR</name>
<reference evidence="5 6" key="1">
    <citation type="journal article" date="2010" name="Cell">
        <title>The genome of Naegleria gruberi illuminates early eukaryotic versatility.</title>
        <authorList>
            <person name="Fritz-Laylin L.K."/>
            <person name="Prochnik S.E."/>
            <person name="Ginger M.L."/>
            <person name="Dacks J.B."/>
            <person name="Carpenter M.L."/>
            <person name="Field M.C."/>
            <person name="Kuo A."/>
            <person name="Paredez A."/>
            <person name="Chapman J."/>
            <person name="Pham J."/>
            <person name="Shu S."/>
            <person name="Neupane R."/>
            <person name="Cipriano M."/>
            <person name="Mancuso J."/>
            <person name="Tu H."/>
            <person name="Salamov A."/>
            <person name="Lindquist E."/>
            <person name="Shapiro H."/>
            <person name="Lucas S."/>
            <person name="Grigoriev I.V."/>
            <person name="Cande W.Z."/>
            <person name="Fulton C."/>
            <person name="Rokhsar D.S."/>
            <person name="Dawson S.C."/>
        </authorList>
    </citation>
    <scope>NUCLEOTIDE SEQUENCE [LARGE SCALE GENOMIC DNA]</scope>
    <source>
        <strain evidence="5 6">NEG-M</strain>
    </source>
</reference>
<feature type="region of interest" description="Disordered" evidence="2">
    <location>
        <begin position="422"/>
        <end position="459"/>
    </location>
</feature>
<evidence type="ECO:0000259" key="4">
    <source>
        <dbReference type="PROSITE" id="PS50112"/>
    </source>
</evidence>
<dbReference type="InterPro" id="IPR000014">
    <property type="entry name" value="PAS"/>
</dbReference>
<dbReference type="InterPro" id="IPR052994">
    <property type="entry name" value="Tiny_macrocysts_regulators"/>
</dbReference>
<organism evidence="6">
    <name type="scientific">Naegleria gruberi</name>
    <name type="common">Amoeba</name>
    <dbReference type="NCBI Taxonomy" id="5762"/>
    <lineage>
        <taxon>Eukaryota</taxon>
        <taxon>Discoba</taxon>
        <taxon>Heterolobosea</taxon>
        <taxon>Tetramitia</taxon>
        <taxon>Eutetramitia</taxon>
        <taxon>Vahlkampfiidae</taxon>
        <taxon>Naegleria</taxon>
    </lineage>
</organism>
<dbReference type="InterPro" id="IPR036305">
    <property type="entry name" value="RGS_sf"/>
</dbReference>
<dbReference type="InterPro" id="IPR001849">
    <property type="entry name" value="PH_domain"/>
</dbReference>
<accession>D2W3W8</accession>
<evidence type="ECO:0000256" key="1">
    <source>
        <dbReference type="SAM" id="Coils"/>
    </source>
</evidence>
<dbReference type="Pfam" id="PF00989">
    <property type="entry name" value="PAS"/>
    <property type="match status" value="1"/>
</dbReference>
<dbReference type="NCBIfam" id="TIGR00229">
    <property type="entry name" value="sensory_box"/>
    <property type="match status" value="1"/>
</dbReference>
<dbReference type="PANTHER" id="PTHR31600:SF2">
    <property type="entry name" value="GAMETE ENRICHED GENE 10 PROTEIN-RELATED"/>
    <property type="match status" value="1"/>
</dbReference>
<feature type="compositionally biased region" description="Acidic residues" evidence="2">
    <location>
        <begin position="437"/>
        <end position="448"/>
    </location>
</feature>
<feature type="domain" description="PAS" evidence="4">
    <location>
        <begin position="223"/>
        <end position="300"/>
    </location>
</feature>
<dbReference type="KEGG" id="ngr:NAEGRDRAFT_54504"/>
<dbReference type="SMART" id="SM00233">
    <property type="entry name" value="PH"/>
    <property type="match status" value="1"/>
</dbReference>
<evidence type="ECO:0000313" key="5">
    <source>
        <dbReference type="EMBL" id="EFC36245.1"/>
    </source>
</evidence>
<proteinExistence type="predicted"/>
<dbReference type="InterPro" id="IPR044926">
    <property type="entry name" value="RGS_subdomain_2"/>
</dbReference>
<dbReference type="CDD" id="cd00130">
    <property type="entry name" value="PAS"/>
    <property type="match status" value="1"/>
</dbReference>
<dbReference type="PANTHER" id="PTHR31600">
    <property type="entry name" value="TINY MACROCYSTS PROTEIN B-RELATED"/>
    <property type="match status" value="1"/>
</dbReference>
<dbReference type="SMART" id="SM00091">
    <property type="entry name" value="PAS"/>
    <property type="match status" value="1"/>
</dbReference>
<gene>
    <name evidence="5" type="ORF">NAEGRDRAFT_54504</name>
</gene>
<dbReference type="InterPro" id="IPR035965">
    <property type="entry name" value="PAS-like_dom_sf"/>
</dbReference>
<protein>
    <submittedName>
        <fullName evidence="5">Predicted protein</fullName>
    </submittedName>
</protein>
<dbReference type="OrthoDB" id="297598at2759"/>
<dbReference type="PROSITE" id="PS50003">
    <property type="entry name" value="PH_DOMAIN"/>
    <property type="match status" value="1"/>
</dbReference>
<dbReference type="PROSITE" id="PS50112">
    <property type="entry name" value="PAS"/>
    <property type="match status" value="1"/>
</dbReference>
<dbReference type="VEuPathDB" id="AmoebaDB:NAEGRDRAFT_54504"/>
<evidence type="ECO:0000256" key="2">
    <source>
        <dbReference type="SAM" id="MobiDB-lite"/>
    </source>
</evidence>
<dbReference type="EMBL" id="GG738934">
    <property type="protein sequence ID" value="EFC36245.1"/>
    <property type="molecule type" value="Genomic_DNA"/>
</dbReference>
<feature type="compositionally biased region" description="Basic residues" evidence="2">
    <location>
        <begin position="29"/>
        <end position="43"/>
    </location>
</feature>
<dbReference type="GO" id="GO:0006355">
    <property type="term" value="P:regulation of DNA-templated transcription"/>
    <property type="evidence" value="ECO:0007669"/>
    <property type="project" value="InterPro"/>
</dbReference>
<dbReference type="InParanoid" id="D2W3W8"/>
<dbReference type="Gene3D" id="1.10.167.10">
    <property type="entry name" value="Regulator of G-protein Signalling 4, domain 2"/>
    <property type="match status" value="1"/>
</dbReference>
<feature type="domain" description="PH" evidence="3">
    <location>
        <begin position="51"/>
        <end position="179"/>
    </location>
</feature>
<dbReference type="InterPro" id="IPR011993">
    <property type="entry name" value="PH-like_dom_sf"/>
</dbReference>
<dbReference type="AlphaFoldDB" id="D2W3W8"/>
<dbReference type="SUPFAM" id="SSF50729">
    <property type="entry name" value="PH domain-like"/>
    <property type="match status" value="1"/>
</dbReference>
<sequence length="681" mass="77606">MVFGNNNSSSPNDISPRNRRFVFQQATTTHHHHNHHHHHHGGHHHEQEDDSLVASGELVMRQNGFFGRWKKFFFTLTKDGAFVKFKTSDFHTPMQTYFLIYSHNLVCDGHKNDKYNMVTTEAAFESPTLPQPANNLCGKSNSMLLFVENSVAEKETLVVVAPSADQYNMWMRAFEIVFENAKYEMTVSTMIDGTSSSSDSGSSFTSHESYHSDKQITFDIYKKGLKISNLIDAMTDPTVIANDKGIIIGVNGAAEAMFEWKHIELIGENVKVLMPTVFAKYHDEFINNYKKTRKQRMIGKPRNVLGKTKNGRTFTVEISVGEISGRMSSDMIHSSEHENIIGDLSFMAVFRIPFGSSFGSSSDLSWDSSSMSSSESFNEKEKEDEHDFNTMIEASVKNFSHHNTAPLPPRNLRLNISSSKSSSAEDVFNDPARSYSDDDSDSSSDSDVEQYMISPPRGGPTHSALFNCISYSPSSLQERKEKIYKRVEKIEKRSRTLKDNEFNKLKYKFLLLEKQIKIMEEENEKLFTQLETQRESIELLERESRVMLSSPEVSVFIDMANSPSSYESILKWATKNGKLNHVRCCKSIIDFSAKYSKSMKSASYSLHKQHFKMEKNAREIFDEFFSSHAKHPVILSEELADTLLSHLDTPTSHMFTMILYEIITTSISSEQLWNNVFSGHI</sequence>
<evidence type="ECO:0000259" key="3">
    <source>
        <dbReference type="PROSITE" id="PS50003"/>
    </source>
</evidence>
<dbReference type="InterPro" id="IPR013767">
    <property type="entry name" value="PAS_fold"/>
</dbReference>
<dbReference type="GeneID" id="8860937"/>
<keyword evidence="6" id="KW-1185">Reference proteome</keyword>
<dbReference type="RefSeq" id="XP_002668989.1">
    <property type="nucleotide sequence ID" value="XM_002668943.1"/>
</dbReference>
<keyword evidence="1" id="KW-0175">Coiled coil</keyword>
<feature type="compositionally biased region" description="Low complexity" evidence="2">
    <location>
        <begin position="359"/>
        <end position="376"/>
    </location>
</feature>
<evidence type="ECO:0000313" key="6">
    <source>
        <dbReference type="Proteomes" id="UP000006671"/>
    </source>
</evidence>
<dbReference type="SUPFAM" id="SSF55785">
    <property type="entry name" value="PYP-like sensor domain (PAS domain)"/>
    <property type="match status" value="1"/>
</dbReference>